<keyword evidence="2" id="KW-0238">DNA-binding</keyword>
<dbReference type="InterPro" id="IPR036388">
    <property type="entry name" value="WH-like_DNA-bd_sf"/>
</dbReference>
<dbReference type="Proteomes" id="UP000622552">
    <property type="component" value="Unassembled WGS sequence"/>
</dbReference>
<accession>A0A8J7GMB4</accession>
<dbReference type="PANTHER" id="PTHR43252:SF7">
    <property type="entry name" value="TRANSCRIPTIONAL REGULATOR YQJI"/>
    <property type="match status" value="1"/>
</dbReference>
<dbReference type="RefSeq" id="WP_197001480.1">
    <property type="nucleotide sequence ID" value="NZ_BONS01000035.1"/>
</dbReference>
<dbReference type="AlphaFoldDB" id="A0A8J7GMB4"/>
<dbReference type="InterPro" id="IPR005149">
    <property type="entry name" value="Tscrpt_reg_PadR_N"/>
</dbReference>
<name>A0A8J7GMB4_9ACTN</name>
<evidence type="ECO:0000313" key="2">
    <source>
        <dbReference type="EMBL" id="MBG6134218.1"/>
    </source>
</evidence>
<comment type="caution">
    <text evidence="2">The sequence shown here is derived from an EMBL/GenBank/DDBJ whole genome shotgun (WGS) entry which is preliminary data.</text>
</comment>
<dbReference type="PANTHER" id="PTHR43252">
    <property type="entry name" value="TRANSCRIPTIONAL REGULATOR YQJI"/>
    <property type="match status" value="1"/>
</dbReference>
<evidence type="ECO:0000259" key="1">
    <source>
        <dbReference type="Pfam" id="PF03551"/>
    </source>
</evidence>
<gene>
    <name evidence="2" type="ORF">IW245_000412</name>
</gene>
<feature type="domain" description="Transcription regulator PadR N-terminal" evidence="1">
    <location>
        <begin position="8"/>
        <end position="83"/>
    </location>
</feature>
<reference evidence="2" key="1">
    <citation type="submission" date="2020-11" db="EMBL/GenBank/DDBJ databases">
        <title>Sequencing the genomes of 1000 actinobacteria strains.</title>
        <authorList>
            <person name="Klenk H.-P."/>
        </authorList>
    </citation>
    <scope>NUCLEOTIDE SEQUENCE</scope>
    <source>
        <strain evidence="2">DSM 45356</strain>
    </source>
</reference>
<proteinExistence type="predicted"/>
<dbReference type="GO" id="GO:0003677">
    <property type="term" value="F:DNA binding"/>
    <property type="evidence" value="ECO:0007669"/>
    <property type="project" value="UniProtKB-KW"/>
</dbReference>
<protein>
    <submittedName>
        <fullName evidence="2">DNA-binding PadR family transcriptional regulator</fullName>
    </submittedName>
</protein>
<dbReference type="InterPro" id="IPR036390">
    <property type="entry name" value="WH_DNA-bd_sf"/>
</dbReference>
<keyword evidence="3" id="KW-1185">Reference proteome</keyword>
<evidence type="ECO:0000313" key="3">
    <source>
        <dbReference type="Proteomes" id="UP000622552"/>
    </source>
</evidence>
<organism evidence="2 3">
    <name type="scientific">Longispora fulva</name>
    <dbReference type="NCBI Taxonomy" id="619741"/>
    <lineage>
        <taxon>Bacteria</taxon>
        <taxon>Bacillati</taxon>
        <taxon>Actinomycetota</taxon>
        <taxon>Actinomycetes</taxon>
        <taxon>Micromonosporales</taxon>
        <taxon>Micromonosporaceae</taxon>
        <taxon>Longispora</taxon>
    </lineage>
</organism>
<dbReference type="SUPFAM" id="SSF46785">
    <property type="entry name" value="Winged helix' DNA-binding domain"/>
    <property type="match status" value="1"/>
</dbReference>
<dbReference type="EMBL" id="JADOUF010000001">
    <property type="protein sequence ID" value="MBG6134218.1"/>
    <property type="molecule type" value="Genomic_DNA"/>
</dbReference>
<dbReference type="Gene3D" id="1.10.10.10">
    <property type="entry name" value="Winged helix-like DNA-binding domain superfamily/Winged helix DNA-binding domain"/>
    <property type="match status" value="1"/>
</dbReference>
<sequence length="188" mass="20794">MNLTRLMVLSLLSRTGPQHGHQLRRDAEDTNVSNWGGVSIGALYRELRSMEDEGLLAVVATEQIGRRPARTVYEIAAPGLTELGRLRQQAICDLQVGPDAFGVALLFGRDADPRELAALLGKRRQMLSDTRDALAAECDRLLAAGHIGALDAAMFRRRQMQMEAELTWLDELDRALDELHTETDGETS</sequence>
<dbReference type="Pfam" id="PF03551">
    <property type="entry name" value="PadR"/>
    <property type="match status" value="1"/>
</dbReference>